<evidence type="ECO:0000313" key="3">
    <source>
        <dbReference type="EMBL" id="ODS23959.1"/>
    </source>
</evidence>
<proteinExistence type="predicted"/>
<name>A0A1D2QQT6_9GAMM</name>
<dbReference type="GO" id="GO:0051082">
    <property type="term" value="F:unfolded protein binding"/>
    <property type="evidence" value="ECO:0007669"/>
    <property type="project" value="InterPro"/>
</dbReference>
<dbReference type="Pfam" id="PF02613">
    <property type="entry name" value="Nitrate_red_del"/>
    <property type="match status" value="1"/>
</dbReference>
<dbReference type="NCBIfam" id="TIGR00684">
    <property type="entry name" value="narJ"/>
    <property type="match status" value="1"/>
</dbReference>
<sequence length="234" mass="26324">MLGLLLTYPVPETVLHWPEMLDLLANEKILPKKSLKLIQQWINNKKAQDIYQLQEDYVETFDRSRGHCLHLFEHIHGESRERGQAMVDLSTMYAEKGLTISQAELPDYLPLFLEYCSRCDYQEAQGLLSEITTIVAAIGAKLKARDNDYHVIFDTLQVLAKTKVDQAVIDAALAYVAAEDTRLEALDKEWEEAAAFGGDPQQEDCHSCPSINTPTNQSSSHTDQEQIITMVGGA</sequence>
<dbReference type="GO" id="GO:0051131">
    <property type="term" value="P:chaperone-mediated protein complex assembly"/>
    <property type="evidence" value="ECO:0007669"/>
    <property type="project" value="InterPro"/>
</dbReference>
<dbReference type="AlphaFoldDB" id="A0A1D2QQT6"/>
<dbReference type="Proteomes" id="UP000242502">
    <property type="component" value="Unassembled WGS sequence"/>
</dbReference>
<gene>
    <name evidence="3" type="ORF">AB835_05970</name>
</gene>
<reference evidence="3 4" key="1">
    <citation type="journal article" date="2016" name="Appl. Environ. Microbiol.">
        <title>Lack of Overt Genome Reduction in the Bryostatin-Producing Bryozoan Symbiont "Candidatus Endobugula sertula".</title>
        <authorList>
            <person name="Miller I.J."/>
            <person name="Vanee N."/>
            <person name="Fong S.S."/>
            <person name="Lim-Fong G.E."/>
            <person name="Kwan J.C."/>
        </authorList>
    </citation>
    <scope>NUCLEOTIDE SEQUENCE [LARGE SCALE GENOMIC DNA]</scope>
    <source>
        <strain evidence="3">AB1-4</strain>
    </source>
</reference>
<accession>A0A1D2QQT6</accession>
<dbReference type="GO" id="GO:0042128">
    <property type="term" value="P:nitrate assimilation"/>
    <property type="evidence" value="ECO:0007669"/>
    <property type="project" value="UniProtKB-KW"/>
</dbReference>
<feature type="compositionally biased region" description="Polar residues" evidence="2">
    <location>
        <begin position="210"/>
        <end position="227"/>
    </location>
</feature>
<dbReference type="SUPFAM" id="SSF89155">
    <property type="entry name" value="TorD-like"/>
    <property type="match status" value="1"/>
</dbReference>
<evidence type="ECO:0000256" key="2">
    <source>
        <dbReference type="SAM" id="MobiDB-lite"/>
    </source>
</evidence>
<evidence type="ECO:0000313" key="4">
    <source>
        <dbReference type="Proteomes" id="UP000242502"/>
    </source>
</evidence>
<protein>
    <submittedName>
        <fullName evidence="3">Nitrate reductase molybdenum cofactor assembly chaperone</fullName>
    </submittedName>
</protein>
<dbReference type="Gene3D" id="1.10.3480.10">
    <property type="entry name" value="TorD-like"/>
    <property type="match status" value="1"/>
</dbReference>
<evidence type="ECO:0000256" key="1">
    <source>
        <dbReference type="ARBA" id="ARBA00023063"/>
    </source>
</evidence>
<dbReference type="PANTHER" id="PTHR43680:SF2">
    <property type="entry name" value="NITRATE REDUCTASE MOLYBDENUM COFACTOR ASSEMBLY CHAPERONE NARJ"/>
    <property type="match status" value="1"/>
</dbReference>
<comment type="caution">
    <text evidence="3">The sequence shown here is derived from an EMBL/GenBank/DDBJ whole genome shotgun (WGS) entry which is preliminary data.</text>
</comment>
<feature type="region of interest" description="Disordered" evidence="2">
    <location>
        <begin position="210"/>
        <end position="234"/>
    </location>
</feature>
<dbReference type="GO" id="GO:0016530">
    <property type="term" value="F:metallochaperone activity"/>
    <property type="evidence" value="ECO:0007669"/>
    <property type="project" value="TreeGrafter"/>
</dbReference>
<dbReference type="InterPro" id="IPR020945">
    <property type="entry name" value="DMSO/NO3_reduct_chaperone"/>
</dbReference>
<dbReference type="STRING" id="62101.AB835_05970"/>
<dbReference type="EMBL" id="MDLC01000016">
    <property type="protein sequence ID" value="ODS23959.1"/>
    <property type="molecule type" value="Genomic_DNA"/>
</dbReference>
<dbReference type="InterPro" id="IPR003765">
    <property type="entry name" value="NO3_reductase_chaperone_NarJ"/>
</dbReference>
<dbReference type="InterPro" id="IPR036411">
    <property type="entry name" value="TorD-like_sf"/>
</dbReference>
<dbReference type="PANTHER" id="PTHR43680">
    <property type="entry name" value="NITRATE REDUCTASE MOLYBDENUM COFACTOR ASSEMBLY CHAPERONE"/>
    <property type="match status" value="1"/>
</dbReference>
<keyword evidence="1" id="KW-0534">Nitrate assimilation</keyword>
<organism evidence="3 4">
    <name type="scientific">Candidatus Endobugula sertula</name>
    <name type="common">Bugula neritina bacterial symbiont</name>
    <dbReference type="NCBI Taxonomy" id="62101"/>
    <lineage>
        <taxon>Bacteria</taxon>
        <taxon>Pseudomonadati</taxon>
        <taxon>Pseudomonadota</taxon>
        <taxon>Gammaproteobacteria</taxon>
        <taxon>Cellvibrionales</taxon>
        <taxon>Cellvibrionaceae</taxon>
        <taxon>Candidatus Endobugula</taxon>
    </lineage>
</organism>